<evidence type="ECO:0000313" key="2">
    <source>
        <dbReference type="EMBL" id="PPQ32746.1"/>
    </source>
</evidence>
<name>A0A2S6NDQ5_9HYPH</name>
<gene>
    <name evidence="2" type="ORF">CCR94_03625</name>
</gene>
<proteinExistence type="predicted"/>
<evidence type="ECO:0000313" key="3">
    <source>
        <dbReference type="Proteomes" id="UP000239089"/>
    </source>
</evidence>
<accession>A0A2S6NDQ5</accession>
<keyword evidence="3" id="KW-1185">Reference proteome</keyword>
<organism evidence="2 3">
    <name type="scientific">Rhodoblastus sphagnicola</name>
    <dbReference type="NCBI Taxonomy" id="333368"/>
    <lineage>
        <taxon>Bacteria</taxon>
        <taxon>Pseudomonadati</taxon>
        <taxon>Pseudomonadota</taxon>
        <taxon>Alphaproteobacteria</taxon>
        <taxon>Hyphomicrobiales</taxon>
        <taxon>Rhodoblastaceae</taxon>
        <taxon>Rhodoblastus</taxon>
    </lineage>
</organism>
<feature type="signal peptide" evidence="1">
    <location>
        <begin position="1"/>
        <end position="18"/>
    </location>
</feature>
<evidence type="ECO:0008006" key="4">
    <source>
        <dbReference type="Google" id="ProtNLM"/>
    </source>
</evidence>
<sequence length="69" mass="7377">MAGMYVVCSCLQVLFLFASEVVETLPPVCRADLWNSSPAPRKLGAESFMARLRALKVACGGAAVAMTNR</sequence>
<feature type="chain" id="PRO_5015441167" description="Secreted protein" evidence="1">
    <location>
        <begin position="19"/>
        <end position="69"/>
    </location>
</feature>
<dbReference type="EMBL" id="NHSJ01000034">
    <property type="protein sequence ID" value="PPQ32746.1"/>
    <property type="molecule type" value="Genomic_DNA"/>
</dbReference>
<dbReference type="AlphaFoldDB" id="A0A2S6NDQ5"/>
<protein>
    <recommendedName>
        <fullName evidence="4">Secreted protein</fullName>
    </recommendedName>
</protein>
<keyword evidence="1" id="KW-0732">Signal</keyword>
<dbReference type="Proteomes" id="UP000239089">
    <property type="component" value="Unassembled WGS sequence"/>
</dbReference>
<comment type="caution">
    <text evidence="2">The sequence shown here is derived from an EMBL/GenBank/DDBJ whole genome shotgun (WGS) entry which is preliminary data.</text>
</comment>
<reference evidence="2 3" key="1">
    <citation type="journal article" date="2018" name="Arch. Microbiol.">
        <title>New insights into the metabolic potential of the phototrophic purple bacterium Rhodopila globiformis DSM 161(T) from its draft genome sequence and evidence for a vanadium-dependent nitrogenase.</title>
        <authorList>
            <person name="Imhoff J.F."/>
            <person name="Rahn T."/>
            <person name="Kunzel S."/>
            <person name="Neulinger S.C."/>
        </authorList>
    </citation>
    <scope>NUCLEOTIDE SEQUENCE [LARGE SCALE GENOMIC DNA]</scope>
    <source>
        <strain evidence="2 3">DSM 16996</strain>
    </source>
</reference>
<evidence type="ECO:0000256" key="1">
    <source>
        <dbReference type="SAM" id="SignalP"/>
    </source>
</evidence>